<evidence type="ECO:0000256" key="1">
    <source>
        <dbReference type="ARBA" id="ARBA00004382"/>
    </source>
</evidence>
<dbReference type="SUPFAM" id="SSF54534">
    <property type="entry name" value="FKBP-like"/>
    <property type="match status" value="1"/>
</dbReference>
<evidence type="ECO:0000256" key="13">
    <source>
        <dbReference type="ARBA" id="ARBA00042775"/>
    </source>
</evidence>
<keyword evidence="7 15" id="KW-0472">Membrane</keyword>
<proteinExistence type="inferred from homology"/>
<keyword evidence="14" id="KW-0697">Rotamase</keyword>
<evidence type="ECO:0000313" key="18">
    <source>
        <dbReference type="Proteomes" id="UP000555728"/>
    </source>
</evidence>
<dbReference type="Gene3D" id="3.10.50.40">
    <property type="match status" value="1"/>
</dbReference>
<keyword evidence="3" id="KW-1003">Cell membrane</keyword>
<evidence type="ECO:0000256" key="3">
    <source>
        <dbReference type="ARBA" id="ARBA00022475"/>
    </source>
</evidence>
<feature type="transmembrane region" description="Helical" evidence="15">
    <location>
        <begin position="12"/>
        <end position="31"/>
    </location>
</feature>
<evidence type="ECO:0000256" key="2">
    <source>
        <dbReference type="ARBA" id="ARBA00018370"/>
    </source>
</evidence>
<name>A0A7W6S1F7_9PROT</name>
<evidence type="ECO:0000256" key="5">
    <source>
        <dbReference type="ARBA" id="ARBA00022692"/>
    </source>
</evidence>
<feature type="domain" description="PpiC" evidence="16">
    <location>
        <begin position="228"/>
        <end position="353"/>
    </location>
</feature>
<dbReference type="Pfam" id="PF13145">
    <property type="entry name" value="Rotamase_2"/>
    <property type="match status" value="2"/>
</dbReference>
<evidence type="ECO:0000256" key="11">
    <source>
        <dbReference type="ARBA" id="ARBA00038408"/>
    </source>
</evidence>
<keyword evidence="18" id="KW-1185">Reference proteome</keyword>
<dbReference type="InterPro" id="IPR046357">
    <property type="entry name" value="PPIase_dom_sf"/>
</dbReference>
<protein>
    <recommendedName>
        <fullName evidence="2">Parvulin-like PPIase</fullName>
    </recommendedName>
    <alternativeName>
        <fullName evidence="9">Peptidyl-prolyl cis-trans isomerase plp</fullName>
    </alternativeName>
    <alternativeName>
        <fullName evidence="12">Periplasmic chaperone PpiD</fullName>
    </alternativeName>
    <alternativeName>
        <fullName evidence="13">Periplasmic folding chaperone</fullName>
    </alternativeName>
    <alternativeName>
        <fullName evidence="10">Rotamase plp</fullName>
    </alternativeName>
</protein>
<evidence type="ECO:0000256" key="10">
    <source>
        <dbReference type="ARBA" id="ARBA00031484"/>
    </source>
</evidence>
<evidence type="ECO:0000256" key="9">
    <source>
        <dbReference type="ARBA" id="ARBA00030642"/>
    </source>
</evidence>
<dbReference type="InterPro" id="IPR052029">
    <property type="entry name" value="PpiD_chaperone"/>
</dbReference>
<evidence type="ECO:0000256" key="14">
    <source>
        <dbReference type="PROSITE-ProRule" id="PRU00278"/>
    </source>
</evidence>
<dbReference type="GO" id="GO:0003755">
    <property type="term" value="F:peptidyl-prolyl cis-trans isomerase activity"/>
    <property type="evidence" value="ECO:0007669"/>
    <property type="project" value="UniProtKB-KW"/>
</dbReference>
<reference evidence="17 18" key="1">
    <citation type="submission" date="2020-08" db="EMBL/GenBank/DDBJ databases">
        <title>Genome sequencing of Purple Non-Sulfur Bacteria from various extreme environments.</title>
        <authorList>
            <person name="Mayer M."/>
        </authorList>
    </citation>
    <scope>NUCLEOTIDE SEQUENCE [LARGE SCALE GENOMIC DNA]</scope>
    <source>
        <strain evidence="17 18">JA135</strain>
    </source>
</reference>
<keyword evidence="5 15" id="KW-0812">Transmembrane</keyword>
<dbReference type="Gene3D" id="1.10.4030.10">
    <property type="entry name" value="Porin chaperone SurA, peptide-binding domain"/>
    <property type="match status" value="1"/>
</dbReference>
<dbReference type="PANTHER" id="PTHR47529:SF1">
    <property type="entry name" value="PERIPLASMIC CHAPERONE PPID"/>
    <property type="match status" value="1"/>
</dbReference>
<dbReference type="GO" id="GO:0005886">
    <property type="term" value="C:plasma membrane"/>
    <property type="evidence" value="ECO:0007669"/>
    <property type="project" value="UniProtKB-SubCell"/>
</dbReference>
<evidence type="ECO:0000256" key="4">
    <source>
        <dbReference type="ARBA" id="ARBA00022519"/>
    </source>
</evidence>
<dbReference type="SUPFAM" id="SSF109998">
    <property type="entry name" value="Triger factor/SurA peptide-binding domain-like"/>
    <property type="match status" value="1"/>
</dbReference>
<dbReference type="PANTHER" id="PTHR47529">
    <property type="entry name" value="PEPTIDYL-PROLYL CIS-TRANS ISOMERASE D"/>
    <property type="match status" value="1"/>
</dbReference>
<organism evidence="17 18">
    <name type="scientific">Roseospira goensis</name>
    <dbReference type="NCBI Taxonomy" id="391922"/>
    <lineage>
        <taxon>Bacteria</taxon>
        <taxon>Pseudomonadati</taxon>
        <taxon>Pseudomonadota</taxon>
        <taxon>Alphaproteobacteria</taxon>
        <taxon>Rhodospirillales</taxon>
        <taxon>Rhodospirillaceae</taxon>
        <taxon>Roseospira</taxon>
    </lineage>
</organism>
<dbReference type="InterPro" id="IPR000297">
    <property type="entry name" value="PPIase_PpiC"/>
</dbReference>
<dbReference type="RefSeq" id="WP_184435302.1">
    <property type="nucleotide sequence ID" value="NZ_JACIGI010000016.1"/>
</dbReference>
<keyword evidence="6 15" id="KW-1133">Transmembrane helix</keyword>
<keyword evidence="4" id="KW-0997">Cell inner membrane</keyword>
<dbReference type="Proteomes" id="UP000555728">
    <property type="component" value="Unassembled WGS sequence"/>
</dbReference>
<sequence length="628" mass="66303">MLDTFRKATKSWLAKGLLILLIISFGAWGIGDFITGGGGEAPAITVGDTEIGTAALRAELNREVNALREQLGGGFTTEQAIELGFLDRAIGRMVTEVTQVQTARDWGMVVPDSVVAQAITADPTFAGEGGGFDRARFERLLALNNLTEAQYTQQIRQEMLRGALTAPVTEAAHAPDGVVSRLDRHRNEARVGAVVALSVADAPAPTGAPDQETLQDLYDANIDRFTAPEYRAVTAIVLDLEDARPLVSVSDEAIRDEYESQRGAYTQAERRVVDQVLADDRATAQAVVDAVRAGTPLPAAAAEAGAPAPIDMGEVIPDSLPPAQSDAVFAVPEGGVSAPVESPFGWHVFQVREVLAGGTQPLAAVRDEIRATLVDRRAVDALYDLSVRLDDTLGGGATLEDAAQALDLDLVSIDAVDRQGLGPDGTPVEAVPEGSAFLGTAFSADPGEQTLLQETETGYFVLRVDGVTPPAPRPLAQVRDRVMALWERQRKAEATRARAEAILAAAGEGRTLQGAAETQGATAETLPAVRRDGTPLAADAEAPPRALVQALFDLDRGAARLVETGETVYVLRLTEVIGAGADATETRAETAAALRGAIADDLYVQFTDALSRRQGVEINQAVIQAAFQ</sequence>
<comment type="similarity">
    <text evidence="11">Belongs to the PpiD chaperone family.</text>
</comment>
<keyword evidence="14 17" id="KW-0413">Isomerase</keyword>
<evidence type="ECO:0000313" key="17">
    <source>
        <dbReference type="EMBL" id="MBB4286437.1"/>
    </source>
</evidence>
<dbReference type="InterPro" id="IPR027304">
    <property type="entry name" value="Trigger_fact/SurA_dom_sf"/>
</dbReference>
<evidence type="ECO:0000256" key="6">
    <source>
        <dbReference type="ARBA" id="ARBA00022989"/>
    </source>
</evidence>
<dbReference type="PROSITE" id="PS50198">
    <property type="entry name" value="PPIC_PPIASE_2"/>
    <property type="match status" value="1"/>
</dbReference>
<comment type="caution">
    <text evidence="17">The sequence shown here is derived from an EMBL/GenBank/DDBJ whole genome shotgun (WGS) entry which is preliminary data.</text>
</comment>
<comment type="subcellular location">
    <subcellularLocation>
        <location evidence="1">Cell inner membrane</location>
        <topology evidence="1">Single-pass type II membrane protein</topology>
        <orientation evidence="1">Periplasmic side</orientation>
    </subcellularLocation>
</comment>
<dbReference type="EMBL" id="JACIGI010000016">
    <property type="protein sequence ID" value="MBB4286437.1"/>
    <property type="molecule type" value="Genomic_DNA"/>
</dbReference>
<gene>
    <name evidence="17" type="ORF">GGD88_002167</name>
</gene>
<evidence type="ECO:0000259" key="16">
    <source>
        <dbReference type="PROSITE" id="PS50198"/>
    </source>
</evidence>
<evidence type="ECO:0000256" key="7">
    <source>
        <dbReference type="ARBA" id="ARBA00023136"/>
    </source>
</evidence>
<dbReference type="AlphaFoldDB" id="A0A7W6S1F7"/>
<evidence type="ECO:0000256" key="8">
    <source>
        <dbReference type="ARBA" id="ARBA00023186"/>
    </source>
</evidence>
<dbReference type="Pfam" id="PF13624">
    <property type="entry name" value="SurA_N_3"/>
    <property type="match status" value="1"/>
</dbReference>
<evidence type="ECO:0000256" key="12">
    <source>
        <dbReference type="ARBA" id="ARBA00040743"/>
    </source>
</evidence>
<evidence type="ECO:0000256" key="15">
    <source>
        <dbReference type="SAM" id="Phobius"/>
    </source>
</evidence>
<keyword evidence="8" id="KW-0143">Chaperone</keyword>
<accession>A0A7W6S1F7</accession>